<dbReference type="Pfam" id="PF02791">
    <property type="entry name" value="DDT"/>
    <property type="match status" value="1"/>
</dbReference>
<gene>
    <name evidence="11" type="ORF">MANES_13G141800v8</name>
</gene>
<reference evidence="12" key="1">
    <citation type="journal article" date="2016" name="Nat. Biotechnol.">
        <title>Sequencing wild and cultivated cassava and related species reveals extensive interspecific hybridization and genetic diversity.</title>
        <authorList>
            <person name="Bredeson J.V."/>
            <person name="Lyons J.B."/>
            <person name="Prochnik S.E."/>
            <person name="Wu G.A."/>
            <person name="Ha C.M."/>
            <person name="Edsinger-Gonzales E."/>
            <person name="Grimwood J."/>
            <person name="Schmutz J."/>
            <person name="Rabbi I.Y."/>
            <person name="Egesi C."/>
            <person name="Nauluvula P."/>
            <person name="Lebot V."/>
            <person name="Ndunguru J."/>
            <person name="Mkamilo G."/>
            <person name="Bart R.S."/>
            <person name="Setter T.L."/>
            <person name="Gleadow R.M."/>
            <person name="Kulakow P."/>
            <person name="Ferguson M.E."/>
            <person name="Rounsley S."/>
            <person name="Rokhsar D.S."/>
        </authorList>
    </citation>
    <scope>NUCLEOTIDE SEQUENCE [LARGE SCALE GENOMIC DNA]</scope>
    <source>
        <strain evidence="12">cv. AM560-2</strain>
    </source>
</reference>
<feature type="compositionally biased region" description="Basic and acidic residues" evidence="7">
    <location>
        <begin position="19"/>
        <end position="31"/>
    </location>
</feature>
<comment type="caution">
    <text evidence="11">The sequence shown here is derived from an EMBL/GenBank/DDBJ whole genome shotgun (WGS) entry which is preliminary data.</text>
</comment>
<evidence type="ECO:0008006" key="13">
    <source>
        <dbReference type="Google" id="ProtNLM"/>
    </source>
</evidence>
<dbReference type="PANTHER" id="PTHR36968">
    <property type="entry name" value="HOMEOBOX-DDT DOMAIN PROTEIN RLT2"/>
    <property type="match status" value="1"/>
</dbReference>
<feature type="compositionally biased region" description="Basic residues" evidence="7">
    <location>
        <begin position="1560"/>
        <end position="1577"/>
    </location>
</feature>
<dbReference type="GO" id="GO:0006357">
    <property type="term" value="P:regulation of transcription by RNA polymerase II"/>
    <property type="evidence" value="ECO:0007669"/>
    <property type="project" value="InterPro"/>
</dbReference>
<proteinExistence type="predicted"/>
<evidence type="ECO:0000313" key="12">
    <source>
        <dbReference type="Proteomes" id="UP000091857"/>
    </source>
</evidence>
<evidence type="ECO:0000259" key="10">
    <source>
        <dbReference type="PROSITE" id="PS51913"/>
    </source>
</evidence>
<evidence type="ECO:0000259" key="9">
    <source>
        <dbReference type="PROSITE" id="PS50827"/>
    </source>
</evidence>
<evidence type="ECO:0000256" key="5">
    <source>
        <dbReference type="RuleBase" id="RU000682"/>
    </source>
</evidence>
<accession>A0A2C9URI8</accession>
<feature type="domain" description="DDT" evidence="9">
    <location>
        <begin position="564"/>
        <end position="623"/>
    </location>
</feature>
<feature type="region of interest" description="Disordered" evidence="7">
    <location>
        <begin position="845"/>
        <end position="887"/>
    </location>
</feature>
<feature type="region of interest" description="Disordered" evidence="7">
    <location>
        <begin position="1"/>
        <end position="41"/>
    </location>
</feature>
<dbReference type="PROSITE" id="PS50827">
    <property type="entry name" value="DDT"/>
    <property type="match status" value="1"/>
</dbReference>
<dbReference type="Pfam" id="PF05066">
    <property type="entry name" value="HARE-HTH"/>
    <property type="match status" value="1"/>
</dbReference>
<evidence type="ECO:0000256" key="7">
    <source>
        <dbReference type="SAM" id="MobiDB-lite"/>
    </source>
</evidence>
<dbReference type="InterPro" id="IPR044977">
    <property type="entry name" value="RLT1-3"/>
</dbReference>
<comment type="subcellular location">
    <subcellularLocation>
        <location evidence="1 4 5">Nucleus</location>
    </subcellularLocation>
</comment>
<feature type="coiled-coil region" evidence="6">
    <location>
        <begin position="389"/>
        <end position="491"/>
    </location>
</feature>
<feature type="compositionally biased region" description="Acidic residues" evidence="7">
    <location>
        <begin position="1749"/>
        <end position="1766"/>
    </location>
</feature>
<dbReference type="Pfam" id="PF15613">
    <property type="entry name" value="WSD"/>
    <property type="match status" value="1"/>
</dbReference>
<dbReference type="Pfam" id="PF15612">
    <property type="entry name" value="WHIM1"/>
    <property type="match status" value="1"/>
</dbReference>
<dbReference type="InterPro" id="IPR001356">
    <property type="entry name" value="HD"/>
</dbReference>
<dbReference type="PROSITE" id="PS50071">
    <property type="entry name" value="HOMEOBOX_2"/>
    <property type="match status" value="1"/>
</dbReference>
<dbReference type="EMBL" id="CM004399">
    <property type="protein sequence ID" value="OAY33999.1"/>
    <property type="molecule type" value="Genomic_DNA"/>
</dbReference>
<keyword evidence="6" id="KW-0175">Coiled coil</keyword>
<dbReference type="InterPro" id="IPR018501">
    <property type="entry name" value="DDT_dom"/>
</dbReference>
<dbReference type="InterPro" id="IPR028942">
    <property type="entry name" value="WHIM1_dom"/>
</dbReference>
<evidence type="ECO:0000256" key="3">
    <source>
        <dbReference type="ARBA" id="ARBA00023242"/>
    </source>
</evidence>
<feature type="region of interest" description="Disordered" evidence="7">
    <location>
        <begin position="85"/>
        <end position="112"/>
    </location>
</feature>
<evidence type="ECO:0000256" key="1">
    <source>
        <dbReference type="ARBA" id="ARBA00004123"/>
    </source>
</evidence>
<dbReference type="InterPro" id="IPR028941">
    <property type="entry name" value="WHIM2_dom"/>
</dbReference>
<keyword evidence="12" id="KW-1185">Reference proteome</keyword>
<dbReference type="GO" id="GO:0005634">
    <property type="term" value="C:nucleus"/>
    <property type="evidence" value="ECO:0007669"/>
    <property type="project" value="UniProtKB-SubCell"/>
</dbReference>
<evidence type="ECO:0000259" key="8">
    <source>
        <dbReference type="PROSITE" id="PS50071"/>
    </source>
</evidence>
<keyword evidence="4 5" id="KW-0371">Homeobox</keyword>
<keyword evidence="4 5" id="KW-0238">DNA-binding</keyword>
<feature type="domain" description="Homeobox" evidence="8">
    <location>
        <begin position="28"/>
        <end position="88"/>
    </location>
</feature>
<dbReference type="Gramene" id="Manes.13G141800.1.v8.1">
    <property type="protein sequence ID" value="Manes.13G141800.1.v8.1.CDS"/>
    <property type="gene ID" value="Manes.13G141800.v8.1"/>
</dbReference>
<dbReference type="SMART" id="SM00571">
    <property type="entry name" value="DDT"/>
    <property type="match status" value="1"/>
</dbReference>
<dbReference type="STRING" id="3983.A0A2C9URI8"/>
<dbReference type="SMR" id="A0A2C9URI8"/>
<evidence type="ECO:0000313" key="11">
    <source>
        <dbReference type="EMBL" id="OAY33999.1"/>
    </source>
</evidence>
<feature type="domain" description="HTH HARE-type" evidence="10">
    <location>
        <begin position="746"/>
        <end position="815"/>
    </location>
</feature>
<feature type="compositionally biased region" description="Acidic residues" evidence="7">
    <location>
        <begin position="1677"/>
        <end position="1695"/>
    </location>
</feature>
<evidence type="ECO:0000256" key="4">
    <source>
        <dbReference type="PROSITE-ProRule" id="PRU00108"/>
    </source>
</evidence>
<protein>
    <recommendedName>
        <fullName evidence="13">Homeobox domain-containing protein</fullName>
    </recommendedName>
</protein>
<dbReference type="InterPro" id="IPR009057">
    <property type="entry name" value="Homeodomain-like_sf"/>
</dbReference>
<feature type="DNA-binding region" description="Homeobox" evidence="4">
    <location>
        <begin position="30"/>
        <end position="89"/>
    </location>
</feature>
<dbReference type="CDD" id="cd00086">
    <property type="entry name" value="homeodomain"/>
    <property type="match status" value="1"/>
</dbReference>
<dbReference type="PANTHER" id="PTHR36968:SF5">
    <property type="entry name" value="HOMEOBOX-DDT DOMAIN PROTEIN RLT2"/>
    <property type="match status" value="1"/>
</dbReference>
<evidence type="ECO:0000256" key="2">
    <source>
        <dbReference type="ARBA" id="ARBA00023163"/>
    </source>
</evidence>
<evidence type="ECO:0000256" key="6">
    <source>
        <dbReference type="SAM" id="Coils"/>
    </source>
</evidence>
<dbReference type="Pfam" id="PF00046">
    <property type="entry name" value="Homeodomain"/>
    <property type="match status" value="1"/>
</dbReference>
<dbReference type="SUPFAM" id="SSF46689">
    <property type="entry name" value="Homeodomain-like"/>
    <property type="match status" value="1"/>
</dbReference>
<dbReference type="SMART" id="SM00389">
    <property type="entry name" value="HOX"/>
    <property type="match status" value="1"/>
</dbReference>
<name>A0A2C9URI8_MANES</name>
<keyword evidence="3 4" id="KW-0539">Nucleus</keyword>
<keyword evidence="2" id="KW-0804">Transcription</keyword>
<dbReference type="PROSITE" id="PS51913">
    <property type="entry name" value="HTH_HARE"/>
    <property type="match status" value="1"/>
</dbReference>
<dbReference type="OrthoDB" id="6159439at2759"/>
<dbReference type="Proteomes" id="UP000091857">
    <property type="component" value="Chromosome 13"/>
</dbReference>
<feature type="compositionally biased region" description="Basic residues" evidence="7">
    <location>
        <begin position="1608"/>
        <end position="1629"/>
    </location>
</feature>
<organism evidence="11 12">
    <name type="scientific">Manihot esculenta</name>
    <name type="common">Cassava</name>
    <name type="synonym">Jatropha manihot</name>
    <dbReference type="NCBI Taxonomy" id="3983"/>
    <lineage>
        <taxon>Eukaryota</taxon>
        <taxon>Viridiplantae</taxon>
        <taxon>Streptophyta</taxon>
        <taxon>Embryophyta</taxon>
        <taxon>Tracheophyta</taxon>
        <taxon>Spermatophyta</taxon>
        <taxon>Magnoliopsida</taxon>
        <taxon>eudicotyledons</taxon>
        <taxon>Gunneridae</taxon>
        <taxon>Pentapetalae</taxon>
        <taxon>rosids</taxon>
        <taxon>fabids</taxon>
        <taxon>Malpighiales</taxon>
        <taxon>Euphorbiaceae</taxon>
        <taxon>Crotonoideae</taxon>
        <taxon>Manihoteae</taxon>
        <taxon>Manihot</taxon>
    </lineage>
</organism>
<dbReference type="InterPro" id="IPR007759">
    <property type="entry name" value="Asxl_HARE-HTH"/>
</dbReference>
<feature type="compositionally biased region" description="Basic and acidic residues" evidence="7">
    <location>
        <begin position="1640"/>
        <end position="1660"/>
    </location>
</feature>
<feature type="compositionally biased region" description="Polar residues" evidence="7">
    <location>
        <begin position="1083"/>
        <end position="1093"/>
    </location>
</feature>
<sequence length="1776" mass="199763">MDGNGSAAAGDGGSGGSVEGEKKKPPEGEVKSKRKMKTASQLEILERTYAVETYPSESLRAELSAQLGLSDRQLQMWFCHRRLKDRKAPSVKRQNKDSPAPSATPAGEEMGPVTEVGNELVSVSASGSSPFGHGMDPRRLVARTPGVAVPRIGADMSAMKRYYEPQQSITELRAIAFVEAQLGEPLREDGPILGMEFDPLPPDAFGAPLASAGQQKQPGRPFEATVYERPDLKPVKGATRPVHEYQFLPQQPTVRGEAYERVAPSYQYGSPLDGHNSKTAASSTVRPFVHANEQVPSSYGFPSQLPSLNLMPQEGRQNHLLPSATAEYDNMLRKTSLTNIGVDSQFGALPITALDNPFVPSDRRVTHDEDILRIERKRKSEEARIAREVEAHEKRIRKELEKQDLLRRKREEQIRKEMERHDRERRKEEERILREKQREEERYQREQRRELERRERFLQKESIRAEKMRQKEELRREKEAARQKAATERAIARRIAKESMELIEDERLELMELAASTKGLPSILSLSFETLQNLDSFRDKLVRFPPKSVLLKRPFAVQPWSDSEENVGNLLMVWRFLITFADVLGIWPFTLDEFVQAFHDYDPRLLGEIHFALLRTIIKDIEDVARTPATGLGANQNSAANPGGGHPQIVEGAYAWGFDIRIWQRHLSPLTWPEILRQFALSAGFGPQLKKRNVEQAYIRDDNEGNDGEDVITNLRNGAAVENAVAIMQERGFSNHRRSRHCLTPGTVKFAAFHVLSLEGSKGLTILEVAEKIQRSGLRDLTTSKTPEASIAAALSRDSKLFERTAPSTYCVRPAYRKDPVDAEAILSAARERIRIFKSGFVDGEDADEAERDEDSESDVADDPEVDDFGTDLNPKKEDHNSPEANKFNAKTQFENGKEGSDVMRTPKVGLQNLGEGFSSMHSKGTHEAKNVGSSIDQSGDFLGVPTNTEQEDADIDESNLGEPWVQGLMEGEYSDLSVEERLNALVSLIGVAIEGNSIRLVLEERLEAANALKKQMWAEAQLDKRRMKEEYVTRMHYPSFTGNKVETNLTTSTAEVRQSPLVTVDMPMNASAQQEQSDDPQNDMTYPNNMPSEGNMHMQDLSAGPDNLAYQQPGLAADKSRSQLKSFIGHKAEEMYVYRSLPLGQDRRRNRYWQFVASASCNDPGCGRIFVELHDGRWRLIDTEQALDSLFASLDVRGVRESYLHMMLQKIEMPFKEAVRRNMQCAGIERQSGESVKAEAVEVVTGLECSTGIDSPNSTICVVDSDMSESTSFSIELGRNETERNNALRRYQDFGKWIWKECFNSSTLCAMKHGKKRCRQLLAVCDYCHDIYLSEDDCCPSCNNTYQHSGSDFNFSKHSTREEKLKIGLDYNFNGSSSPLRIRLLKLQLALIEVSLTPEALQPFWTNGYRKSWGTKLQSSSSAEDLLEVLTLLEGSIKRDYLSSSFETTSELLGSDNPSGLAANDYYGMEKVTVLPWLPRTTAAAALRIMEFDSSISYTLHQKVESQKDRGNGDFIKLPSKFAIAKNTQDNEAAETPPHQAGLLQEESWVDIAGLGRGRGIRGRGRGRTRGGRSQRKVTGSRSESSKRRMSTNNDRLGQVLSWKTQSRGRRGRKRGRRSIRSRQKQVKRPVEPQIPKETIYEKTPRRLERDDWNGDEARFQLQNAENLSSSSEKSEYDDDNGQATGDEYDDLAVDDYGGGFNGKSNELLEGSDYNIDVNEDDDDEEDELDEDEDEQGDMEVEGYINGDSDEDEMREQNGDPDEEGIGSTSSDFSD</sequence>
<dbReference type="Gene3D" id="1.10.10.60">
    <property type="entry name" value="Homeodomain-like"/>
    <property type="match status" value="1"/>
</dbReference>
<dbReference type="GO" id="GO:0003677">
    <property type="term" value="F:DNA binding"/>
    <property type="evidence" value="ECO:0007669"/>
    <property type="project" value="UniProtKB-UniRule"/>
</dbReference>
<feature type="region of interest" description="Disordered" evidence="7">
    <location>
        <begin position="1070"/>
        <end position="1112"/>
    </location>
</feature>
<feature type="compositionally biased region" description="Acidic residues" evidence="7">
    <location>
        <begin position="845"/>
        <end position="870"/>
    </location>
</feature>
<feature type="compositionally biased region" description="Acidic residues" evidence="7">
    <location>
        <begin position="1719"/>
        <end position="1742"/>
    </location>
</feature>
<feature type="region of interest" description="Disordered" evidence="7">
    <location>
        <begin position="1556"/>
        <end position="1776"/>
    </location>
</feature>